<dbReference type="InterPro" id="IPR009377">
    <property type="entry name" value="EutA"/>
</dbReference>
<reference evidence="1" key="1">
    <citation type="journal article" date="2015" name="Nature">
        <title>Complex archaea that bridge the gap between prokaryotes and eukaryotes.</title>
        <authorList>
            <person name="Spang A."/>
            <person name="Saw J.H."/>
            <person name="Jorgensen S.L."/>
            <person name="Zaremba-Niedzwiedzka K."/>
            <person name="Martijn J."/>
            <person name="Lind A.E."/>
            <person name="van Eijk R."/>
            <person name="Schleper C."/>
            <person name="Guy L."/>
            <person name="Ettema T.J."/>
        </authorList>
    </citation>
    <scope>NUCLEOTIDE SEQUENCE</scope>
</reference>
<protein>
    <recommendedName>
        <fullName evidence="2">Ethanolamine utilization protein EutA</fullName>
    </recommendedName>
</protein>
<accession>A0A0F9JC56</accession>
<organism evidence="1">
    <name type="scientific">marine sediment metagenome</name>
    <dbReference type="NCBI Taxonomy" id="412755"/>
    <lineage>
        <taxon>unclassified sequences</taxon>
        <taxon>metagenomes</taxon>
        <taxon>ecological metagenomes</taxon>
    </lineage>
</organism>
<comment type="caution">
    <text evidence="1">The sequence shown here is derived from an EMBL/GenBank/DDBJ whole genome shotgun (WGS) entry which is preliminary data.</text>
</comment>
<evidence type="ECO:0008006" key="2">
    <source>
        <dbReference type="Google" id="ProtNLM"/>
    </source>
</evidence>
<dbReference type="AlphaFoldDB" id="A0A0F9JC56"/>
<dbReference type="SUPFAM" id="SSF53067">
    <property type="entry name" value="Actin-like ATPase domain"/>
    <property type="match status" value="1"/>
</dbReference>
<proteinExistence type="predicted"/>
<name>A0A0F9JC56_9ZZZZ</name>
<dbReference type="InterPro" id="IPR043129">
    <property type="entry name" value="ATPase_NBD"/>
</dbReference>
<dbReference type="EMBL" id="LAZR01010402">
    <property type="protein sequence ID" value="KKM67143.1"/>
    <property type="molecule type" value="Genomic_DNA"/>
</dbReference>
<dbReference type="Pfam" id="PF06277">
    <property type="entry name" value="EutA"/>
    <property type="match status" value="1"/>
</dbReference>
<sequence>MNKNERIANIETYMESTKNTLEFFVKYILEKNGYQDSEELGKKFMQEHDKLIKEHEKEDITELSRFYRHIMMFKPALNMILKPGKEYDLLCDAMVSNFNVALDRIRRQVNDKNAKKKKRGPILPGSNKSFELRYFCTVCNENFEIPPEMKALIDNSTEKIELPKHHEKEMEIKIQKIKEENNNNEELEEIQIYPAELLMEHSDSAEHNAEYLNILSVGIDIGSSTSHLVFSRLTLKRETSFFNMSNRFILVNREILYEGNIIFTPLIDSLNIDIEKVVAFCKKEYEQAEITPEMVDTGAVIVTGETAKKENAAEIVRRLSSESGKFVSASAGPNFESMLGIMGSGIVEQSKKNQKNLMNVDVGGGTSNIAIASKGNVLGTSCINVGGRLLGIYKDFKIWRIDEPTKWIMKELNMSYTIGDIIPKEDVLKITKEYAKALLEVIRGPATSKITKLLMMTDDIEILVPIEGYSFSGGVAEMIYDRGMDKEFDKNSNPYNDIGRYLAEEIKHLIEEYNLPLIEPENKIRATVIGAGSFSLSVSGSTCYYDESIKLPLENVPVVPFKIDSKDLFNEGKINELKDKITLAIKNFNLIEGEDVFALYFKDILIPTSIVQFAKIIETALPKSIANNKLILVILGGDGGKILGLTIKKETSIKNNLFCLDELELEAGDWIDIGAPFHTENRKAFPVTIKSLVFNQSKKNN</sequence>
<evidence type="ECO:0000313" key="1">
    <source>
        <dbReference type="EMBL" id="KKM67143.1"/>
    </source>
</evidence>
<gene>
    <name evidence="1" type="ORF">LCGC14_1474110</name>
</gene>